<proteinExistence type="predicted"/>
<dbReference type="AlphaFoldDB" id="A0A016UGI4"/>
<protein>
    <submittedName>
        <fullName evidence="1">Uncharacterized protein</fullName>
    </submittedName>
</protein>
<evidence type="ECO:0000313" key="2">
    <source>
        <dbReference type="Proteomes" id="UP000024635"/>
    </source>
</evidence>
<name>A0A016UGI4_9BILA</name>
<organism evidence="1 2">
    <name type="scientific">Ancylostoma ceylanicum</name>
    <dbReference type="NCBI Taxonomy" id="53326"/>
    <lineage>
        <taxon>Eukaryota</taxon>
        <taxon>Metazoa</taxon>
        <taxon>Ecdysozoa</taxon>
        <taxon>Nematoda</taxon>
        <taxon>Chromadorea</taxon>
        <taxon>Rhabditida</taxon>
        <taxon>Rhabditina</taxon>
        <taxon>Rhabditomorpha</taxon>
        <taxon>Strongyloidea</taxon>
        <taxon>Ancylostomatidae</taxon>
        <taxon>Ancylostomatinae</taxon>
        <taxon>Ancylostoma</taxon>
    </lineage>
</organism>
<dbReference type="EMBL" id="JARK01001377">
    <property type="protein sequence ID" value="EYC14280.1"/>
    <property type="molecule type" value="Genomic_DNA"/>
</dbReference>
<keyword evidence="2" id="KW-1185">Reference proteome</keyword>
<accession>A0A016UGI4</accession>
<evidence type="ECO:0000313" key="1">
    <source>
        <dbReference type="EMBL" id="EYC14280.1"/>
    </source>
</evidence>
<dbReference type="Proteomes" id="UP000024635">
    <property type="component" value="Unassembled WGS sequence"/>
</dbReference>
<sequence>MLSELTNRKEVVTGVIQCVAFARPAWIRESYGLFWPTVRQNQFLLSKSGYACHSGTSSTLRYNHYSVTKWMRNSFDVYVGDV</sequence>
<comment type="caution">
    <text evidence="1">The sequence shown here is derived from an EMBL/GenBank/DDBJ whole genome shotgun (WGS) entry which is preliminary data.</text>
</comment>
<reference evidence="2" key="1">
    <citation type="journal article" date="2015" name="Nat. Genet.">
        <title>The genome and transcriptome of the zoonotic hookworm Ancylostoma ceylanicum identify infection-specific gene families.</title>
        <authorList>
            <person name="Schwarz E.M."/>
            <person name="Hu Y."/>
            <person name="Antoshechkin I."/>
            <person name="Miller M.M."/>
            <person name="Sternberg P.W."/>
            <person name="Aroian R.V."/>
        </authorList>
    </citation>
    <scope>NUCLEOTIDE SEQUENCE</scope>
    <source>
        <strain evidence="2">HY135</strain>
    </source>
</reference>
<gene>
    <name evidence="1" type="primary">Acey_s0041.g448</name>
    <name evidence="1" type="ORF">Y032_0041g448</name>
</gene>